<name>A0AAN9FY23_9CAEN</name>
<evidence type="ECO:0000256" key="1">
    <source>
        <dbReference type="SAM" id="MobiDB-lite"/>
    </source>
</evidence>
<dbReference type="PROSITE" id="PS50835">
    <property type="entry name" value="IG_LIKE"/>
    <property type="match status" value="1"/>
</dbReference>
<reference evidence="4 5" key="1">
    <citation type="submission" date="2024-02" db="EMBL/GenBank/DDBJ databases">
        <title>Chromosome-scale genome assembly of the rough periwinkle Littorina saxatilis.</title>
        <authorList>
            <person name="De Jode A."/>
            <person name="Faria R."/>
            <person name="Formenti G."/>
            <person name="Sims Y."/>
            <person name="Smith T.P."/>
            <person name="Tracey A."/>
            <person name="Wood J.M.D."/>
            <person name="Zagrodzka Z.B."/>
            <person name="Johannesson K."/>
            <person name="Butlin R.K."/>
            <person name="Leder E.H."/>
        </authorList>
    </citation>
    <scope>NUCLEOTIDE SEQUENCE [LARGE SCALE GENOMIC DNA]</scope>
    <source>
        <strain evidence="4">Snail1</strain>
        <tissue evidence="4">Muscle</tissue>
    </source>
</reference>
<dbReference type="EMBL" id="JBAMIC010003608">
    <property type="protein sequence ID" value="KAK7088936.1"/>
    <property type="molecule type" value="Genomic_DNA"/>
</dbReference>
<feature type="region of interest" description="Disordered" evidence="1">
    <location>
        <begin position="183"/>
        <end position="219"/>
    </location>
</feature>
<dbReference type="Proteomes" id="UP001374579">
    <property type="component" value="Unassembled WGS sequence"/>
</dbReference>
<evidence type="ECO:0000256" key="2">
    <source>
        <dbReference type="SAM" id="Phobius"/>
    </source>
</evidence>
<keyword evidence="2" id="KW-0472">Membrane</keyword>
<keyword evidence="2" id="KW-0812">Transmembrane</keyword>
<sequence>MGTRTLGLSFADIKKDAGGRNFSCHYSGYGQRDFLLGTYTPFLVYGPDNVTITAINTVPNDDQEKMVTTLTCSASVKPTAKFQWQGLPAEATFLHGCSIGDYIFSETVTFDSNLYQGGNIKCTVTNTGEYWPKSVEKEVSLPKETESCDAKITLITWLAVGGWLVVLSLGAFWGWKSHCRRAQEQPENEGNDQTERKRRAGSSSTGKYNSTGSSGMTLI</sequence>
<feature type="compositionally biased region" description="Polar residues" evidence="1">
    <location>
        <begin position="201"/>
        <end position="219"/>
    </location>
</feature>
<organism evidence="4 5">
    <name type="scientific">Littorina saxatilis</name>
    <dbReference type="NCBI Taxonomy" id="31220"/>
    <lineage>
        <taxon>Eukaryota</taxon>
        <taxon>Metazoa</taxon>
        <taxon>Spiralia</taxon>
        <taxon>Lophotrochozoa</taxon>
        <taxon>Mollusca</taxon>
        <taxon>Gastropoda</taxon>
        <taxon>Caenogastropoda</taxon>
        <taxon>Littorinimorpha</taxon>
        <taxon>Littorinoidea</taxon>
        <taxon>Littorinidae</taxon>
        <taxon>Littorina</taxon>
    </lineage>
</organism>
<keyword evidence="5" id="KW-1185">Reference proteome</keyword>
<protein>
    <recommendedName>
        <fullName evidence="3">Ig-like domain-containing protein</fullName>
    </recommendedName>
</protein>
<gene>
    <name evidence="4" type="ORF">V1264_024879</name>
</gene>
<proteinExistence type="predicted"/>
<feature type="domain" description="Ig-like" evidence="3">
    <location>
        <begin position="47"/>
        <end position="140"/>
    </location>
</feature>
<comment type="caution">
    <text evidence="4">The sequence shown here is derived from an EMBL/GenBank/DDBJ whole genome shotgun (WGS) entry which is preliminary data.</text>
</comment>
<feature type="transmembrane region" description="Helical" evidence="2">
    <location>
        <begin position="154"/>
        <end position="175"/>
    </location>
</feature>
<evidence type="ECO:0000313" key="5">
    <source>
        <dbReference type="Proteomes" id="UP001374579"/>
    </source>
</evidence>
<evidence type="ECO:0000313" key="4">
    <source>
        <dbReference type="EMBL" id="KAK7088936.1"/>
    </source>
</evidence>
<keyword evidence="2" id="KW-1133">Transmembrane helix</keyword>
<evidence type="ECO:0000259" key="3">
    <source>
        <dbReference type="PROSITE" id="PS50835"/>
    </source>
</evidence>
<accession>A0AAN9FY23</accession>
<dbReference type="AlphaFoldDB" id="A0AAN9FY23"/>
<dbReference type="InterPro" id="IPR007110">
    <property type="entry name" value="Ig-like_dom"/>
</dbReference>